<organism evidence="2 3">
    <name type="scientific">Nocardia callitridis</name>
    <dbReference type="NCBI Taxonomy" id="648753"/>
    <lineage>
        <taxon>Bacteria</taxon>
        <taxon>Bacillati</taxon>
        <taxon>Actinomycetota</taxon>
        <taxon>Actinomycetes</taxon>
        <taxon>Mycobacteriales</taxon>
        <taxon>Nocardiaceae</taxon>
        <taxon>Nocardia</taxon>
    </lineage>
</organism>
<protein>
    <submittedName>
        <fullName evidence="2">Uncharacterized protein</fullName>
    </submittedName>
</protein>
<proteinExistence type="predicted"/>
<evidence type="ECO:0000313" key="3">
    <source>
        <dbReference type="Proteomes" id="UP001500603"/>
    </source>
</evidence>
<gene>
    <name evidence="2" type="ORF">GCM10023318_49640</name>
</gene>
<dbReference type="EMBL" id="BAABJM010000006">
    <property type="protein sequence ID" value="GAA5064104.1"/>
    <property type="molecule type" value="Genomic_DNA"/>
</dbReference>
<feature type="compositionally biased region" description="Pro residues" evidence="1">
    <location>
        <begin position="385"/>
        <end position="399"/>
    </location>
</feature>
<comment type="caution">
    <text evidence="2">The sequence shown here is derived from an EMBL/GenBank/DDBJ whole genome shotgun (WGS) entry which is preliminary data.</text>
</comment>
<accession>A0ABP9KUQ8</accession>
<evidence type="ECO:0000313" key="2">
    <source>
        <dbReference type="EMBL" id="GAA5064104.1"/>
    </source>
</evidence>
<dbReference type="RefSeq" id="WP_345498296.1">
    <property type="nucleotide sequence ID" value="NZ_BAABJM010000006.1"/>
</dbReference>
<feature type="compositionally biased region" description="Acidic residues" evidence="1">
    <location>
        <begin position="210"/>
        <end position="219"/>
    </location>
</feature>
<feature type="compositionally biased region" description="Low complexity" evidence="1">
    <location>
        <begin position="220"/>
        <end position="240"/>
    </location>
</feature>
<sequence length="473" mass="48336">MRRLAGLRRRPQQQTPAPTNTAGPASVSDPSVDPPIVAALVRPLLELRAALGSGVGVPNQAATTALSSATAQTADTEAPHRDGLHALESTWTSRGAGAAVPALRNTHTEIGEISDRGPQYLAVLGDAHATSARAARNVDKIIADFRSDAREIIGNASSAPDTDAVIERGAQALRDALTAVNSARTEMSDHTRRLDEMGPLTVTKPVALSDDSDTFDFGDSDSSGDSSSFGGSDTTTSSFGAPRTFAQPGAPTQFAPGGLPAGTGQPMDPALMAQMQLQQQMVAAGVKLGSTAISAGVDIGTHIIDKIAEVGTHTIDKVAAAADKAIPELINPGSTKNGENGKDPKSENALFDFGGDAGGSTNSDKPAPGTDSGDSNSTQDREPALVPPKPQFRPAPAPSLPFHAEEPATPPAPKPQEPAAPAPHGGMVVPPTPPSGGDQEHKPREGQLGVTVPSAATSVAPVVGEFDLDDDEL</sequence>
<dbReference type="Proteomes" id="UP001500603">
    <property type="component" value="Unassembled WGS sequence"/>
</dbReference>
<feature type="region of interest" description="Disordered" evidence="1">
    <location>
        <begin position="1"/>
        <end position="32"/>
    </location>
</feature>
<name>A0ABP9KUQ8_9NOCA</name>
<feature type="compositionally biased region" description="Basic residues" evidence="1">
    <location>
        <begin position="1"/>
        <end position="11"/>
    </location>
</feature>
<evidence type="ECO:0000256" key="1">
    <source>
        <dbReference type="SAM" id="MobiDB-lite"/>
    </source>
</evidence>
<keyword evidence="3" id="KW-1185">Reference proteome</keyword>
<feature type="compositionally biased region" description="Basic and acidic residues" evidence="1">
    <location>
        <begin position="186"/>
        <end position="196"/>
    </location>
</feature>
<feature type="compositionally biased region" description="Low complexity" evidence="1">
    <location>
        <begin position="450"/>
        <end position="463"/>
    </location>
</feature>
<feature type="region of interest" description="Disordered" evidence="1">
    <location>
        <begin position="329"/>
        <end position="473"/>
    </location>
</feature>
<feature type="compositionally biased region" description="Polar residues" evidence="1">
    <location>
        <begin position="12"/>
        <end position="23"/>
    </location>
</feature>
<feature type="region of interest" description="Disordered" evidence="1">
    <location>
        <begin position="182"/>
        <end position="267"/>
    </location>
</feature>
<feature type="compositionally biased region" description="Pro residues" evidence="1">
    <location>
        <begin position="408"/>
        <end position="421"/>
    </location>
</feature>
<reference evidence="3" key="1">
    <citation type="journal article" date="2019" name="Int. J. Syst. Evol. Microbiol.">
        <title>The Global Catalogue of Microorganisms (GCM) 10K type strain sequencing project: providing services to taxonomists for standard genome sequencing and annotation.</title>
        <authorList>
            <consortium name="The Broad Institute Genomics Platform"/>
            <consortium name="The Broad Institute Genome Sequencing Center for Infectious Disease"/>
            <person name="Wu L."/>
            <person name="Ma J."/>
        </authorList>
    </citation>
    <scope>NUCLEOTIDE SEQUENCE [LARGE SCALE GENOMIC DNA]</scope>
    <source>
        <strain evidence="3">JCM 18298</strain>
    </source>
</reference>